<accession>A0A8C5GZM1</accession>
<dbReference type="Ensembl" id="ENSGWIT00000041114.1">
    <property type="protein sequence ID" value="ENSGWIP00000037754.1"/>
    <property type="gene ID" value="ENSGWIG00000019391.1"/>
</dbReference>
<reference evidence="2" key="1">
    <citation type="submission" date="2020-06" db="EMBL/GenBank/DDBJ databases">
        <authorList>
            <consortium name="Wellcome Sanger Institute Data Sharing"/>
        </authorList>
    </citation>
    <scope>NUCLEOTIDE SEQUENCE [LARGE SCALE GENOMIC DNA]</scope>
</reference>
<organism evidence="2 3">
    <name type="scientific">Gouania willdenowi</name>
    <name type="common">Blunt-snouted clingfish</name>
    <name type="synonym">Lepadogaster willdenowi</name>
    <dbReference type="NCBI Taxonomy" id="441366"/>
    <lineage>
        <taxon>Eukaryota</taxon>
        <taxon>Metazoa</taxon>
        <taxon>Chordata</taxon>
        <taxon>Craniata</taxon>
        <taxon>Vertebrata</taxon>
        <taxon>Euteleostomi</taxon>
        <taxon>Actinopterygii</taxon>
        <taxon>Neopterygii</taxon>
        <taxon>Teleostei</taxon>
        <taxon>Neoteleostei</taxon>
        <taxon>Acanthomorphata</taxon>
        <taxon>Ovalentaria</taxon>
        <taxon>Blenniimorphae</taxon>
        <taxon>Blenniiformes</taxon>
        <taxon>Gobiesocoidei</taxon>
        <taxon>Gobiesocidae</taxon>
        <taxon>Gobiesocinae</taxon>
        <taxon>Gouania</taxon>
    </lineage>
</organism>
<reference evidence="2" key="2">
    <citation type="submission" date="2025-08" db="UniProtKB">
        <authorList>
            <consortium name="Ensembl"/>
        </authorList>
    </citation>
    <scope>IDENTIFICATION</scope>
</reference>
<dbReference type="PROSITE" id="PS51257">
    <property type="entry name" value="PROKAR_LIPOPROTEIN"/>
    <property type="match status" value="1"/>
</dbReference>
<keyword evidence="3" id="KW-1185">Reference proteome</keyword>
<reference evidence="2" key="3">
    <citation type="submission" date="2025-09" db="UniProtKB">
        <authorList>
            <consortium name="Ensembl"/>
        </authorList>
    </citation>
    <scope>IDENTIFICATION</scope>
</reference>
<sequence length="51" mass="5746">MCRTVHRTVTLFPSLLTLTLSCLFRRTSYGPLLDSSDFSSVGNFSNPMYDP</sequence>
<dbReference type="Proteomes" id="UP000694680">
    <property type="component" value="Chromosome 12"/>
</dbReference>
<evidence type="ECO:0000313" key="2">
    <source>
        <dbReference type="Ensembl" id="ENSGWIP00000037754.1"/>
    </source>
</evidence>
<feature type="signal peptide" evidence="1">
    <location>
        <begin position="1"/>
        <end position="21"/>
    </location>
</feature>
<name>A0A8C5GZM1_GOUWI</name>
<evidence type="ECO:0000313" key="3">
    <source>
        <dbReference type="Proteomes" id="UP000694680"/>
    </source>
</evidence>
<keyword evidence="1" id="KW-0732">Signal</keyword>
<proteinExistence type="predicted"/>
<evidence type="ECO:0000256" key="1">
    <source>
        <dbReference type="SAM" id="SignalP"/>
    </source>
</evidence>
<protein>
    <submittedName>
        <fullName evidence="2">Uncharacterized protein</fullName>
    </submittedName>
</protein>
<feature type="chain" id="PRO_5034064331" evidence="1">
    <location>
        <begin position="22"/>
        <end position="51"/>
    </location>
</feature>
<dbReference type="AlphaFoldDB" id="A0A8C5GZM1"/>